<feature type="domain" description="RING-type" evidence="6">
    <location>
        <begin position="26"/>
        <end position="67"/>
    </location>
</feature>
<organism evidence="7 8">
    <name type="scientific">Trichonephila clavipes</name>
    <name type="common">Golden silk orbweaver</name>
    <name type="synonym">Nephila clavipes</name>
    <dbReference type="NCBI Taxonomy" id="2585209"/>
    <lineage>
        <taxon>Eukaryota</taxon>
        <taxon>Metazoa</taxon>
        <taxon>Ecdysozoa</taxon>
        <taxon>Arthropoda</taxon>
        <taxon>Chelicerata</taxon>
        <taxon>Arachnida</taxon>
        <taxon>Araneae</taxon>
        <taxon>Araneomorphae</taxon>
        <taxon>Entelegynae</taxon>
        <taxon>Araneoidea</taxon>
        <taxon>Nephilidae</taxon>
        <taxon>Trichonephila</taxon>
    </lineage>
</organism>
<dbReference type="Gene3D" id="3.30.40.10">
    <property type="entry name" value="Zinc/RING finger domain, C3HC4 (zinc finger)"/>
    <property type="match status" value="1"/>
</dbReference>
<dbReference type="GO" id="GO:0016567">
    <property type="term" value="P:protein ubiquitination"/>
    <property type="evidence" value="ECO:0007669"/>
    <property type="project" value="TreeGrafter"/>
</dbReference>
<evidence type="ECO:0000256" key="3">
    <source>
        <dbReference type="ARBA" id="ARBA00022833"/>
    </source>
</evidence>
<keyword evidence="8" id="KW-1185">Reference proteome</keyword>
<accession>A0A8X6S438</accession>
<evidence type="ECO:0000313" key="8">
    <source>
        <dbReference type="Proteomes" id="UP000887159"/>
    </source>
</evidence>
<dbReference type="InterPro" id="IPR001841">
    <property type="entry name" value="Znf_RING"/>
</dbReference>
<dbReference type="AlphaFoldDB" id="A0A8X6S438"/>
<evidence type="ECO:0000256" key="5">
    <source>
        <dbReference type="SAM" id="MobiDB-lite"/>
    </source>
</evidence>
<keyword evidence="3" id="KW-0862">Zinc</keyword>
<dbReference type="PANTHER" id="PTHR45969:SF69">
    <property type="entry name" value="FINGER DOMAIN PROTEIN, PUTATIVE (AFU_ORTHOLOGUE AFUA_3G12190)-RELATED"/>
    <property type="match status" value="1"/>
</dbReference>
<evidence type="ECO:0000259" key="6">
    <source>
        <dbReference type="PROSITE" id="PS50089"/>
    </source>
</evidence>
<dbReference type="GO" id="GO:0008270">
    <property type="term" value="F:zinc ion binding"/>
    <property type="evidence" value="ECO:0007669"/>
    <property type="project" value="UniProtKB-KW"/>
</dbReference>
<dbReference type="Pfam" id="PF13639">
    <property type="entry name" value="zf-RING_2"/>
    <property type="match status" value="1"/>
</dbReference>
<evidence type="ECO:0000256" key="1">
    <source>
        <dbReference type="ARBA" id="ARBA00022723"/>
    </source>
</evidence>
<keyword evidence="2 4" id="KW-0863">Zinc-finger</keyword>
<dbReference type="CDD" id="cd16448">
    <property type="entry name" value="RING-H2"/>
    <property type="match status" value="1"/>
</dbReference>
<protein>
    <recommendedName>
        <fullName evidence="6">RING-type domain-containing protein</fullName>
    </recommendedName>
</protein>
<feature type="compositionally biased region" description="Low complexity" evidence="5">
    <location>
        <begin position="1"/>
        <end position="13"/>
    </location>
</feature>
<sequence>MAESNDSSSLSSDHTLPYGSRDSSDCSICLSSDDSEQYTLSQCKHPFHSNCLKQWVESGKHTCPYCRGQLCNSDKISIGCGPSEFKLLFLRDILGVEPEEISDTESESDLYSDSDSECDSESDSIPVLEFIPNTVDRLIEDILQSRH</sequence>
<proteinExistence type="predicted"/>
<feature type="region of interest" description="Disordered" evidence="5">
    <location>
        <begin position="1"/>
        <end position="25"/>
    </location>
</feature>
<evidence type="ECO:0000313" key="7">
    <source>
        <dbReference type="EMBL" id="GFY06419.1"/>
    </source>
</evidence>
<dbReference type="Proteomes" id="UP000887159">
    <property type="component" value="Unassembled WGS sequence"/>
</dbReference>
<dbReference type="SUPFAM" id="SSF57850">
    <property type="entry name" value="RING/U-box"/>
    <property type="match status" value="1"/>
</dbReference>
<dbReference type="PANTHER" id="PTHR45969">
    <property type="entry name" value="RING ZINC FINGER PROTEIN-RELATED"/>
    <property type="match status" value="1"/>
</dbReference>
<keyword evidence="1" id="KW-0479">Metal-binding</keyword>
<feature type="region of interest" description="Disordered" evidence="5">
    <location>
        <begin position="99"/>
        <end position="123"/>
    </location>
</feature>
<gene>
    <name evidence="7" type="ORF">TNCV_3652061</name>
</gene>
<dbReference type="SMART" id="SM01197">
    <property type="entry name" value="FANCL_C"/>
    <property type="match status" value="1"/>
</dbReference>
<comment type="caution">
    <text evidence="7">The sequence shown here is derived from an EMBL/GenBank/DDBJ whole genome shotgun (WGS) entry which is preliminary data.</text>
</comment>
<reference evidence="7" key="1">
    <citation type="submission" date="2020-08" db="EMBL/GenBank/DDBJ databases">
        <title>Multicomponent nature underlies the extraordinary mechanical properties of spider dragline silk.</title>
        <authorList>
            <person name="Kono N."/>
            <person name="Nakamura H."/>
            <person name="Mori M."/>
            <person name="Yoshida Y."/>
            <person name="Ohtoshi R."/>
            <person name="Malay A.D."/>
            <person name="Moran D.A.P."/>
            <person name="Tomita M."/>
            <person name="Numata K."/>
            <person name="Arakawa K."/>
        </authorList>
    </citation>
    <scope>NUCLEOTIDE SEQUENCE</scope>
</reference>
<dbReference type="PROSITE" id="PS50089">
    <property type="entry name" value="ZF_RING_2"/>
    <property type="match status" value="1"/>
</dbReference>
<name>A0A8X6S438_TRICX</name>
<feature type="compositionally biased region" description="Acidic residues" evidence="5">
    <location>
        <begin position="99"/>
        <end position="122"/>
    </location>
</feature>
<dbReference type="GO" id="GO:0061630">
    <property type="term" value="F:ubiquitin protein ligase activity"/>
    <property type="evidence" value="ECO:0007669"/>
    <property type="project" value="TreeGrafter"/>
</dbReference>
<evidence type="ECO:0000256" key="4">
    <source>
        <dbReference type="PROSITE-ProRule" id="PRU00175"/>
    </source>
</evidence>
<dbReference type="SMART" id="SM00184">
    <property type="entry name" value="RING"/>
    <property type="match status" value="1"/>
</dbReference>
<dbReference type="EMBL" id="BMAU01021259">
    <property type="protein sequence ID" value="GFY06419.1"/>
    <property type="molecule type" value="Genomic_DNA"/>
</dbReference>
<dbReference type="InterPro" id="IPR013083">
    <property type="entry name" value="Znf_RING/FYVE/PHD"/>
</dbReference>
<evidence type="ECO:0000256" key="2">
    <source>
        <dbReference type="ARBA" id="ARBA00022771"/>
    </source>
</evidence>